<dbReference type="InterPro" id="IPR015927">
    <property type="entry name" value="Peptidase_S24_S26A/B/C"/>
</dbReference>
<evidence type="ECO:0000313" key="7">
    <source>
        <dbReference type="Proteomes" id="UP000292919"/>
    </source>
</evidence>
<proteinExistence type="predicted"/>
<dbReference type="PANTHER" id="PTHR40661">
    <property type="match status" value="1"/>
</dbReference>
<evidence type="ECO:0000256" key="2">
    <source>
        <dbReference type="ARBA" id="ARBA00023125"/>
    </source>
</evidence>
<name>A0A6H3FDR8_9BACT</name>
<dbReference type="InterPro" id="IPR039418">
    <property type="entry name" value="LexA-like"/>
</dbReference>
<dbReference type="AlphaFoldDB" id="A0A6H3FDR8"/>
<comment type="caution">
    <text evidence="6">The sequence shown here is derived from an EMBL/GenBank/DDBJ whole genome shotgun (WGS) entry which is preliminary data.</text>
</comment>
<dbReference type="Gene3D" id="1.10.260.40">
    <property type="entry name" value="lambda repressor-like DNA-binding domains"/>
    <property type="match status" value="1"/>
</dbReference>
<protein>
    <submittedName>
        <fullName evidence="6">Helix-turn-helix transcriptional regulator</fullName>
    </submittedName>
</protein>
<evidence type="ECO:0000256" key="1">
    <source>
        <dbReference type="ARBA" id="ARBA00023015"/>
    </source>
</evidence>
<keyword evidence="7" id="KW-1185">Reference proteome</keyword>
<organism evidence="6 7">
    <name type="scientific">Desulfovibrio legallii</name>
    <dbReference type="NCBI Taxonomy" id="571438"/>
    <lineage>
        <taxon>Bacteria</taxon>
        <taxon>Pseudomonadati</taxon>
        <taxon>Thermodesulfobacteriota</taxon>
        <taxon>Desulfovibrionia</taxon>
        <taxon>Desulfovibrionales</taxon>
        <taxon>Desulfovibrionaceae</taxon>
        <taxon>Desulfovibrio</taxon>
    </lineage>
</organism>
<keyword evidence="2" id="KW-0238">DNA-binding</keyword>
<dbReference type="GO" id="GO:0045892">
    <property type="term" value="P:negative regulation of DNA-templated transcription"/>
    <property type="evidence" value="ECO:0007669"/>
    <property type="project" value="InterPro"/>
</dbReference>
<dbReference type="InterPro" id="IPR010982">
    <property type="entry name" value="Lambda_DNA-bd_dom_sf"/>
</dbReference>
<reference evidence="6 7" key="1">
    <citation type="submission" date="2018-12" db="EMBL/GenBank/DDBJ databases">
        <title>First genome draft of Desulfovibrio legallis sp. nov.</title>
        <authorList>
            <person name="Ben Dhia O."/>
            <person name="Najjari A."/>
            <person name="Ferjani R."/>
            <person name="Fhoula I."/>
            <person name="Fardeau M.-L."/>
            <person name="Boudabbous A."/>
            <person name="Ouzari H.I."/>
        </authorList>
    </citation>
    <scope>NUCLEOTIDE SEQUENCE [LARGE SCALE GENOMIC DNA]</scope>
    <source>
        <strain evidence="6 7">H1T</strain>
    </source>
</reference>
<feature type="domain" description="Peptidase S24/S26A/S26B/S26C" evidence="4">
    <location>
        <begin position="99"/>
        <end position="220"/>
    </location>
</feature>
<dbReference type="SUPFAM" id="SSF51306">
    <property type="entry name" value="LexA/Signal peptidase"/>
    <property type="match status" value="1"/>
</dbReference>
<dbReference type="InterPro" id="IPR036286">
    <property type="entry name" value="LexA/Signal_pep-like_sf"/>
</dbReference>
<accession>A0A6H3FDR8</accession>
<evidence type="ECO:0000259" key="4">
    <source>
        <dbReference type="Pfam" id="PF00717"/>
    </source>
</evidence>
<dbReference type="Pfam" id="PF07022">
    <property type="entry name" value="Phage_CI_repr"/>
    <property type="match status" value="1"/>
</dbReference>
<dbReference type="RefSeq" id="WP_130958049.1">
    <property type="nucleotide sequence ID" value="NZ_DBFBQU010000026.1"/>
</dbReference>
<keyword evidence="3" id="KW-0804">Transcription</keyword>
<dbReference type="CDD" id="cd06529">
    <property type="entry name" value="S24_LexA-like"/>
    <property type="match status" value="1"/>
</dbReference>
<dbReference type="Gene3D" id="2.10.109.10">
    <property type="entry name" value="Umud Fragment, subunit A"/>
    <property type="match status" value="1"/>
</dbReference>
<dbReference type="GO" id="GO:0003677">
    <property type="term" value="F:DNA binding"/>
    <property type="evidence" value="ECO:0007669"/>
    <property type="project" value="UniProtKB-KW"/>
</dbReference>
<dbReference type="InterPro" id="IPR010744">
    <property type="entry name" value="Phage_CI_N"/>
</dbReference>
<gene>
    <name evidence="6" type="ORF">EB812_08150</name>
</gene>
<dbReference type="EMBL" id="SIXC01000008">
    <property type="protein sequence ID" value="TBH79551.1"/>
    <property type="molecule type" value="Genomic_DNA"/>
</dbReference>
<dbReference type="Pfam" id="PF00717">
    <property type="entry name" value="Peptidase_S24"/>
    <property type="match status" value="1"/>
</dbReference>
<evidence type="ECO:0000313" key="6">
    <source>
        <dbReference type="EMBL" id="TBH79551.1"/>
    </source>
</evidence>
<dbReference type="Proteomes" id="UP000292919">
    <property type="component" value="Unassembled WGS sequence"/>
</dbReference>
<evidence type="ECO:0000259" key="5">
    <source>
        <dbReference type="Pfam" id="PF07022"/>
    </source>
</evidence>
<evidence type="ECO:0000256" key="3">
    <source>
        <dbReference type="ARBA" id="ARBA00023163"/>
    </source>
</evidence>
<keyword evidence="1" id="KW-0805">Transcription regulation</keyword>
<feature type="domain" description="Bacteriophage CI repressor N-terminal" evidence="5">
    <location>
        <begin position="11"/>
        <end position="69"/>
    </location>
</feature>
<dbReference type="PANTHER" id="PTHR40661:SF3">
    <property type="entry name" value="FELS-1 PROPHAGE TRANSCRIPTIONAL REGULATOR"/>
    <property type="match status" value="1"/>
</dbReference>
<sequence length="227" mass="25110">MENAKSFDARFARILEAAKAANDSDLARILGIHPSSVGAAKKRQQIPTGWIEKVAEDFGVSADWLFFGGKHGNSITPKCKIITPECDVELRLVPMAEARLSAGNGSLEVSGNHERSYAFRLDFLLRKGNPDAMVLMRVAGDSMQPEILDGDVVLLDQSKLDIIPGRIFAVGFDDSIYLKRIDKQPGKVILKSVNEAAYPPIELDMRGDMAEFFRVIGKVVWSGREYR</sequence>